<dbReference type="InterPro" id="IPR025558">
    <property type="entry name" value="DUF4283"/>
</dbReference>
<dbReference type="GO" id="GO:0003676">
    <property type="term" value="F:nucleic acid binding"/>
    <property type="evidence" value="ECO:0007669"/>
    <property type="project" value="InterPro"/>
</dbReference>
<feature type="compositionally biased region" description="Acidic residues" evidence="2">
    <location>
        <begin position="238"/>
        <end position="251"/>
    </location>
</feature>
<keyword evidence="1" id="KW-0862">Zinc</keyword>
<dbReference type="EnsemblPlants" id="QL10p002713:mrna">
    <property type="protein sequence ID" value="QL10p002713:mrna:CDS:1"/>
    <property type="gene ID" value="QL10p002713"/>
</dbReference>
<dbReference type="InterPro" id="IPR025836">
    <property type="entry name" value="Zn_knuckle_CX2CX4HX4C"/>
</dbReference>
<evidence type="ECO:0000256" key="2">
    <source>
        <dbReference type="SAM" id="MobiDB-lite"/>
    </source>
</evidence>
<reference evidence="4" key="2">
    <citation type="submission" date="2021-01" db="UniProtKB">
        <authorList>
            <consortium name="EnsemblPlants"/>
        </authorList>
    </citation>
    <scope>IDENTIFICATION</scope>
</reference>
<reference evidence="4 5" key="1">
    <citation type="journal article" date="2016" name="G3 (Bethesda)">
        <title>First Draft Assembly and Annotation of the Genome of a California Endemic Oak Quercus lobata Nee (Fagaceae).</title>
        <authorList>
            <person name="Sork V.L."/>
            <person name="Fitz-Gibbon S.T."/>
            <person name="Puiu D."/>
            <person name="Crepeau M."/>
            <person name="Gugger P.F."/>
            <person name="Sherman R."/>
            <person name="Stevens K."/>
            <person name="Langley C.H."/>
            <person name="Pellegrini M."/>
            <person name="Salzberg S.L."/>
        </authorList>
    </citation>
    <scope>NUCLEOTIDE SEQUENCE [LARGE SCALE GENOMIC DNA]</scope>
    <source>
        <strain evidence="4 5">cv. SW786</strain>
    </source>
</reference>
<evidence type="ECO:0000313" key="5">
    <source>
        <dbReference type="Proteomes" id="UP000594261"/>
    </source>
</evidence>
<organism evidence="4 5">
    <name type="scientific">Quercus lobata</name>
    <name type="common">Valley oak</name>
    <dbReference type="NCBI Taxonomy" id="97700"/>
    <lineage>
        <taxon>Eukaryota</taxon>
        <taxon>Viridiplantae</taxon>
        <taxon>Streptophyta</taxon>
        <taxon>Embryophyta</taxon>
        <taxon>Tracheophyta</taxon>
        <taxon>Spermatophyta</taxon>
        <taxon>Magnoliopsida</taxon>
        <taxon>eudicotyledons</taxon>
        <taxon>Gunneridae</taxon>
        <taxon>Pentapetalae</taxon>
        <taxon>rosids</taxon>
        <taxon>fabids</taxon>
        <taxon>Fagales</taxon>
        <taxon>Fagaceae</taxon>
        <taxon>Quercus</taxon>
    </lineage>
</organism>
<proteinExistence type="predicted"/>
<protein>
    <recommendedName>
        <fullName evidence="3">CCHC-type domain-containing protein</fullName>
    </recommendedName>
</protein>
<sequence length="359" mass="41212">MLKMSHDQKNKLSSAFYSSCNRDFNKEAFKSTIQHLWRGSLRVSIKEVGNNLFLAIFDTEEHMNDILDRSLWSFDKILVMLKRFTSNVSPKNVTFQRSPFWIRVFNIPIKSMNATVDNYIANEIGVPLLVDAPKSGLAWGPFLRIRVDIDITKPLVRGKMIQIEGMEKGWFHFKYERLPIYCYRCGILGHQKRECHKAKKGCITAEDDDYQFGPWLRVVGPKFNRVRNSFSKTKSREAEDDIDLESDEEEGDKQLSPTPHRQQIPPLISKSFGRKLRDLSKPKVLDPIQFSSFERDGGVPESLTPKNKEFPSLSKSKSPRNQQVNILSNSEVPKEAKFAKDCISTRTLLNDGKYAGKCG</sequence>
<feature type="region of interest" description="Disordered" evidence="2">
    <location>
        <begin position="229"/>
        <end position="268"/>
    </location>
</feature>
<evidence type="ECO:0000313" key="4">
    <source>
        <dbReference type="EnsemblPlants" id="QL10p002713:mrna:CDS:1"/>
    </source>
</evidence>
<evidence type="ECO:0000259" key="3">
    <source>
        <dbReference type="PROSITE" id="PS50158"/>
    </source>
</evidence>
<accession>A0A7N2MNG6</accession>
<dbReference type="PANTHER" id="PTHR31286:SF167">
    <property type="entry name" value="OS09G0268800 PROTEIN"/>
    <property type="match status" value="1"/>
</dbReference>
<dbReference type="EMBL" id="LRBV02000010">
    <property type="status" value="NOT_ANNOTATED_CDS"/>
    <property type="molecule type" value="Genomic_DNA"/>
</dbReference>
<feature type="domain" description="CCHC-type" evidence="3">
    <location>
        <begin position="182"/>
        <end position="195"/>
    </location>
</feature>
<feature type="compositionally biased region" description="Polar residues" evidence="2">
    <location>
        <begin position="313"/>
        <end position="329"/>
    </location>
</feature>
<dbReference type="InterPro" id="IPR001878">
    <property type="entry name" value="Znf_CCHC"/>
</dbReference>
<dbReference type="OMA" id="RICIDVE"/>
<keyword evidence="5" id="KW-1185">Reference proteome</keyword>
<dbReference type="InParanoid" id="A0A7N2MNG6"/>
<keyword evidence="1" id="KW-0479">Metal-binding</keyword>
<dbReference type="AlphaFoldDB" id="A0A7N2MNG6"/>
<evidence type="ECO:0000256" key="1">
    <source>
        <dbReference type="PROSITE-ProRule" id="PRU00047"/>
    </source>
</evidence>
<dbReference type="Gramene" id="QL10p002713:mrna">
    <property type="protein sequence ID" value="QL10p002713:mrna:CDS:1"/>
    <property type="gene ID" value="QL10p002713"/>
</dbReference>
<feature type="region of interest" description="Disordered" evidence="2">
    <location>
        <begin position="291"/>
        <end position="329"/>
    </location>
</feature>
<dbReference type="InterPro" id="IPR040256">
    <property type="entry name" value="At4g02000-like"/>
</dbReference>
<dbReference type="Pfam" id="PF14392">
    <property type="entry name" value="zf-CCHC_4"/>
    <property type="match status" value="1"/>
</dbReference>
<dbReference type="PANTHER" id="PTHR31286">
    <property type="entry name" value="GLYCINE-RICH CELL WALL STRUCTURAL PROTEIN 1.8-LIKE"/>
    <property type="match status" value="1"/>
</dbReference>
<dbReference type="PROSITE" id="PS50158">
    <property type="entry name" value="ZF_CCHC"/>
    <property type="match status" value="1"/>
</dbReference>
<dbReference type="Pfam" id="PF14111">
    <property type="entry name" value="DUF4283"/>
    <property type="match status" value="1"/>
</dbReference>
<dbReference type="Proteomes" id="UP000594261">
    <property type="component" value="Chromosome 10"/>
</dbReference>
<name>A0A7N2MNG6_QUELO</name>
<dbReference type="GO" id="GO:0008270">
    <property type="term" value="F:zinc ion binding"/>
    <property type="evidence" value="ECO:0007669"/>
    <property type="project" value="UniProtKB-KW"/>
</dbReference>
<keyword evidence="1" id="KW-0863">Zinc-finger</keyword>